<accession>I3YFU4</accession>
<evidence type="ECO:0000256" key="1">
    <source>
        <dbReference type="ARBA" id="ARBA00005417"/>
    </source>
</evidence>
<dbReference type="EMBL" id="CP003154">
    <property type="protein sequence ID" value="AFL75862.1"/>
    <property type="molecule type" value="Genomic_DNA"/>
</dbReference>
<dbReference type="Gene3D" id="2.70.50.60">
    <property type="entry name" value="abc- transporter (atp binding component) like domain"/>
    <property type="match status" value="1"/>
</dbReference>
<evidence type="ECO:0000256" key="4">
    <source>
        <dbReference type="ARBA" id="ARBA00022840"/>
    </source>
</evidence>
<keyword evidence="7" id="KW-1185">Reference proteome</keyword>
<dbReference type="GO" id="GO:0140359">
    <property type="term" value="F:ABC-type transporter activity"/>
    <property type="evidence" value="ECO:0007669"/>
    <property type="project" value="InterPro"/>
</dbReference>
<dbReference type="Pfam" id="PF14524">
    <property type="entry name" value="Wzt_C"/>
    <property type="match status" value="1"/>
</dbReference>
<dbReference type="InterPro" id="IPR015860">
    <property type="entry name" value="ABC_transpr_TagH-like"/>
</dbReference>
<dbReference type="GO" id="GO:0016887">
    <property type="term" value="F:ATP hydrolysis activity"/>
    <property type="evidence" value="ECO:0007669"/>
    <property type="project" value="InterPro"/>
</dbReference>
<organism evidence="6 7">
    <name type="scientific">Thiocystis violascens (strain ATCC 17096 / DSM 198 / 6111)</name>
    <name type="common">Chromatium violascens</name>
    <dbReference type="NCBI Taxonomy" id="765911"/>
    <lineage>
        <taxon>Bacteria</taxon>
        <taxon>Pseudomonadati</taxon>
        <taxon>Pseudomonadota</taxon>
        <taxon>Gammaproteobacteria</taxon>
        <taxon>Chromatiales</taxon>
        <taxon>Chromatiaceae</taxon>
        <taxon>Thiocystis</taxon>
    </lineage>
</organism>
<keyword evidence="3" id="KW-0547">Nucleotide-binding</keyword>
<dbReference type="InterPro" id="IPR050683">
    <property type="entry name" value="Bact_Polysacc_Export_ATP-bd"/>
</dbReference>
<dbReference type="Proteomes" id="UP000006062">
    <property type="component" value="Chromosome"/>
</dbReference>
<feature type="domain" description="ABC transporter" evidence="5">
    <location>
        <begin position="21"/>
        <end position="251"/>
    </location>
</feature>
<dbReference type="STRING" id="765911.Thivi_4038"/>
<dbReference type="AlphaFoldDB" id="I3YFU4"/>
<dbReference type="Gene3D" id="3.40.50.300">
    <property type="entry name" value="P-loop containing nucleotide triphosphate hydrolases"/>
    <property type="match status" value="1"/>
</dbReference>
<evidence type="ECO:0000256" key="2">
    <source>
        <dbReference type="ARBA" id="ARBA00022448"/>
    </source>
</evidence>
<dbReference type="KEGG" id="tvi:Thivi_4038"/>
<dbReference type="HOGENOM" id="CLU_000604_101_4_6"/>
<gene>
    <name evidence="6" type="ordered locus">Thivi_4038</name>
</gene>
<dbReference type="PROSITE" id="PS50893">
    <property type="entry name" value="ABC_TRANSPORTER_2"/>
    <property type="match status" value="1"/>
</dbReference>
<reference evidence="6 7" key="1">
    <citation type="submission" date="2012-06" db="EMBL/GenBank/DDBJ databases">
        <title>Complete sequence of Thiocystis violascens DSM 198.</title>
        <authorList>
            <consortium name="US DOE Joint Genome Institute"/>
            <person name="Lucas S."/>
            <person name="Han J."/>
            <person name="Lapidus A."/>
            <person name="Cheng J.-F."/>
            <person name="Goodwin L."/>
            <person name="Pitluck S."/>
            <person name="Peters L."/>
            <person name="Ovchinnikova G."/>
            <person name="Teshima H."/>
            <person name="Detter J.C."/>
            <person name="Han C."/>
            <person name="Tapia R."/>
            <person name="Land M."/>
            <person name="Hauser L."/>
            <person name="Kyrpides N."/>
            <person name="Ivanova N."/>
            <person name="Pagani I."/>
            <person name="Vogl K."/>
            <person name="Liu Z."/>
            <person name="Frigaard N.-U."/>
            <person name="Bryant D."/>
            <person name="Woyke T."/>
        </authorList>
    </citation>
    <scope>NUCLEOTIDE SEQUENCE [LARGE SCALE GENOMIC DNA]</scope>
    <source>
        <strain evidence="7">ATCC 17096 / DSM 198 / 6111</strain>
    </source>
</reference>
<dbReference type="GO" id="GO:0005524">
    <property type="term" value="F:ATP binding"/>
    <property type="evidence" value="ECO:0007669"/>
    <property type="project" value="UniProtKB-KW"/>
</dbReference>
<dbReference type="CDD" id="cd03220">
    <property type="entry name" value="ABC_KpsT_Wzt"/>
    <property type="match status" value="1"/>
</dbReference>
<dbReference type="CDD" id="cd10147">
    <property type="entry name" value="Wzt_C-like"/>
    <property type="match status" value="1"/>
</dbReference>
<evidence type="ECO:0000256" key="3">
    <source>
        <dbReference type="ARBA" id="ARBA00022741"/>
    </source>
</evidence>
<keyword evidence="2" id="KW-0813">Transport</keyword>
<dbReference type="InterPro" id="IPR017871">
    <property type="entry name" value="ABC_transporter-like_CS"/>
</dbReference>
<evidence type="ECO:0000313" key="6">
    <source>
        <dbReference type="EMBL" id="AFL75862.1"/>
    </source>
</evidence>
<dbReference type="InterPro" id="IPR029439">
    <property type="entry name" value="Wzt_C"/>
</dbReference>
<comment type="similarity">
    <text evidence="1">Belongs to the ABC transporter superfamily.</text>
</comment>
<dbReference type="RefSeq" id="WP_014780248.1">
    <property type="nucleotide sequence ID" value="NC_018012.1"/>
</dbReference>
<sequence>MSIIEVEHLTKEFKLGQLESLKTTFLNQARRIVGQPVEQRALFKALDDVSFSIEAGEVVGIIGHNGAGKSTLLKLLANISTPTSGRIRVDGRIAPLIEVGAGFIPELTGRENVYLNASILGLSRKAIDRKFDDIVEFAEMEEFIDTPVKRYSSGMKVKLAFSVATSIDSEILIVDEVLAVGDLAFQRKCFDRMEDLIRRRGKTVLLVSHNIRQVSRICSRVLLLSNGRILMDGDPQPVADLFYRRSNEKVLAAHSEALHKQSRISTSGEAELLSIALIDTQGFPTDTVESGGKLHVRIKFELKEPLEKPEIVVGTHTTDFVYLDSGSTASIRDRPDMSAGIHEIEYEVDSFPLASGPYNIRFALLDKNRRMIYIGESLKTFVVTSDLNEAYEASARLLALPALWKLDGESYSSFSSSH</sequence>
<dbReference type="GO" id="GO:0016020">
    <property type="term" value="C:membrane"/>
    <property type="evidence" value="ECO:0007669"/>
    <property type="project" value="InterPro"/>
</dbReference>
<dbReference type="SMART" id="SM00382">
    <property type="entry name" value="AAA"/>
    <property type="match status" value="1"/>
</dbReference>
<dbReference type="PANTHER" id="PTHR46743">
    <property type="entry name" value="TEICHOIC ACIDS EXPORT ATP-BINDING PROTEIN TAGH"/>
    <property type="match status" value="1"/>
</dbReference>
<evidence type="ECO:0000313" key="7">
    <source>
        <dbReference type="Proteomes" id="UP000006062"/>
    </source>
</evidence>
<name>I3YFU4_THIV6</name>
<keyword evidence="4" id="KW-0067">ATP-binding</keyword>
<dbReference type="InterPro" id="IPR027417">
    <property type="entry name" value="P-loop_NTPase"/>
</dbReference>
<dbReference type="eggNOG" id="COG1134">
    <property type="taxonomic scope" value="Bacteria"/>
</dbReference>
<protein>
    <submittedName>
        <fullName evidence="6">ABC-type polysaccharide/polyol phosphate transport system, ATPase component</fullName>
    </submittedName>
</protein>
<proteinExistence type="inferred from homology"/>
<evidence type="ECO:0000259" key="5">
    <source>
        <dbReference type="PROSITE" id="PS50893"/>
    </source>
</evidence>
<dbReference type="Pfam" id="PF00005">
    <property type="entry name" value="ABC_tran"/>
    <property type="match status" value="1"/>
</dbReference>
<dbReference type="InterPro" id="IPR003439">
    <property type="entry name" value="ABC_transporter-like_ATP-bd"/>
</dbReference>
<dbReference type="SUPFAM" id="SSF52540">
    <property type="entry name" value="P-loop containing nucleoside triphosphate hydrolases"/>
    <property type="match status" value="1"/>
</dbReference>
<dbReference type="PANTHER" id="PTHR46743:SF2">
    <property type="entry name" value="TEICHOIC ACIDS EXPORT ATP-BINDING PROTEIN TAGH"/>
    <property type="match status" value="1"/>
</dbReference>
<dbReference type="InterPro" id="IPR003593">
    <property type="entry name" value="AAA+_ATPase"/>
</dbReference>
<dbReference type="OrthoDB" id="9778870at2"/>
<dbReference type="PROSITE" id="PS00211">
    <property type="entry name" value="ABC_TRANSPORTER_1"/>
    <property type="match status" value="1"/>
</dbReference>